<gene>
    <name evidence="2" type="ORF">BJX63DRAFT_219605</name>
</gene>
<evidence type="ECO:0000256" key="1">
    <source>
        <dbReference type="SAM" id="MobiDB-lite"/>
    </source>
</evidence>
<evidence type="ECO:0000313" key="2">
    <source>
        <dbReference type="EMBL" id="KAL2821572.1"/>
    </source>
</evidence>
<evidence type="ECO:0000313" key="3">
    <source>
        <dbReference type="Proteomes" id="UP001610334"/>
    </source>
</evidence>
<name>A0ABR4I1F5_9EURO</name>
<comment type="caution">
    <text evidence="2">The sequence shown here is derived from an EMBL/GenBank/DDBJ whole genome shotgun (WGS) entry which is preliminary data.</text>
</comment>
<dbReference type="EMBL" id="JBFXLT010000004">
    <property type="protein sequence ID" value="KAL2821572.1"/>
    <property type="molecule type" value="Genomic_DNA"/>
</dbReference>
<protein>
    <recommendedName>
        <fullName evidence="4">Secreted protein</fullName>
    </recommendedName>
</protein>
<keyword evidence="3" id="KW-1185">Reference proteome</keyword>
<accession>A0ABR4I1F5</accession>
<feature type="region of interest" description="Disordered" evidence="1">
    <location>
        <begin position="68"/>
        <end position="87"/>
    </location>
</feature>
<organism evidence="2 3">
    <name type="scientific">Aspergillus granulosus</name>
    <dbReference type="NCBI Taxonomy" id="176169"/>
    <lineage>
        <taxon>Eukaryota</taxon>
        <taxon>Fungi</taxon>
        <taxon>Dikarya</taxon>
        <taxon>Ascomycota</taxon>
        <taxon>Pezizomycotina</taxon>
        <taxon>Eurotiomycetes</taxon>
        <taxon>Eurotiomycetidae</taxon>
        <taxon>Eurotiales</taxon>
        <taxon>Aspergillaceae</taxon>
        <taxon>Aspergillus</taxon>
        <taxon>Aspergillus subgen. Nidulantes</taxon>
    </lineage>
</organism>
<evidence type="ECO:0008006" key="4">
    <source>
        <dbReference type="Google" id="ProtNLM"/>
    </source>
</evidence>
<dbReference type="Proteomes" id="UP001610334">
    <property type="component" value="Unassembled WGS sequence"/>
</dbReference>
<proteinExistence type="predicted"/>
<reference evidence="2 3" key="1">
    <citation type="submission" date="2024-07" db="EMBL/GenBank/DDBJ databases">
        <title>Section-level genome sequencing and comparative genomics of Aspergillus sections Usti and Cavernicolus.</title>
        <authorList>
            <consortium name="Lawrence Berkeley National Laboratory"/>
            <person name="Nybo J.L."/>
            <person name="Vesth T.C."/>
            <person name="Theobald S."/>
            <person name="Frisvad J.C."/>
            <person name="Larsen T.O."/>
            <person name="Kjaerboelling I."/>
            <person name="Rothschild-Mancinelli K."/>
            <person name="Lyhne E.K."/>
            <person name="Kogle M.E."/>
            <person name="Barry K."/>
            <person name="Clum A."/>
            <person name="Na H."/>
            <person name="Ledsgaard L."/>
            <person name="Lin J."/>
            <person name="Lipzen A."/>
            <person name="Kuo A."/>
            <person name="Riley R."/>
            <person name="Mondo S."/>
            <person name="Labutti K."/>
            <person name="Haridas S."/>
            <person name="Pangalinan J."/>
            <person name="Salamov A.A."/>
            <person name="Simmons B.A."/>
            <person name="Magnuson J.K."/>
            <person name="Chen J."/>
            <person name="Drula E."/>
            <person name="Henrissat B."/>
            <person name="Wiebenga A."/>
            <person name="Lubbers R.J."/>
            <person name="Gomes A.C."/>
            <person name="Makela M.R."/>
            <person name="Stajich J."/>
            <person name="Grigoriev I.V."/>
            <person name="Mortensen U.H."/>
            <person name="De Vries R.P."/>
            <person name="Baker S.E."/>
            <person name="Andersen M.R."/>
        </authorList>
    </citation>
    <scope>NUCLEOTIDE SEQUENCE [LARGE SCALE GENOMIC DNA]</scope>
    <source>
        <strain evidence="2 3">CBS 588.65</strain>
    </source>
</reference>
<sequence length="87" mass="9838">MVKQIFAAFVSSWCKQAQVWTLLRMRRGDQRRYDFIATRTLPFSTSTHTIYEKLPTQPFLGKFSSSGTVISTKTPSDACSSASRARV</sequence>